<dbReference type="STRING" id="1528099.AL705_03435"/>
<name>A0A0M4MKY7_9ACTN</name>
<dbReference type="Proteomes" id="UP000068137">
    <property type="component" value="Chromosome"/>
</dbReference>
<evidence type="ECO:0008006" key="5">
    <source>
        <dbReference type="Google" id="ProtNLM"/>
    </source>
</evidence>
<evidence type="ECO:0000313" key="4">
    <source>
        <dbReference type="Proteomes" id="UP000068137"/>
    </source>
</evidence>
<reference evidence="3 4" key="1">
    <citation type="journal article" date="2015" name="Genome Announc.">
        <title>Complete Genome Sequences for Two Strains of a Novel Fastidious, Partially Acid-Fast, Gram-Positive Corynebacterineae Bacterium, Derived from Human Clinical Samples.</title>
        <authorList>
            <person name="Nicholson A.C."/>
            <person name="Bell M."/>
            <person name="Humrighouse B.W."/>
            <person name="McQuiston J.R."/>
        </authorList>
    </citation>
    <scope>NUCLEOTIDE SEQUENCE [LARGE SCALE GENOMIC DNA]</scope>
    <source>
        <strain evidence="3 4">X1698</strain>
    </source>
</reference>
<dbReference type="InterPro" id="IPR036230">
    <property type="entry name" value="LeuA_allosteric_dom_sf"/>
</dbReference>
<dbReference type="AlphaFoldDB" id="A0A0M4MKY7"/>
<dbReference type="Gene3D" id="3.30.160.270">
    <property type="match status" value="1"/>
</dbReference>
<keyword evidence="1" id="KW-0808">Transferase</keyword>
<sequence length="209" mass="23216">MSTHRFSSPTSHTTTTASRPNSPIAPAATPNLRDNNPFTERTRYPLPIELCPFAAGMSEDKFDRTFRTPGSIMLGAFGSQPTSRGRSQYIATLTIDGTMCCTTAEATGPIQALCYILDSFDIRLDIKTFRQRKMPDNPHHQYATFLEIENRYFTHWSIGYGTTSEEASLSALIAAANQYRQHQTTLRTSASTGITYTGSLDDTKERRAA</sequence>
<accession>A0A0M4MKY7</accession>
<proteinExistence type="predicted"/>
<gene>
    <name evidence="3" type="ORF">AL705_03435</name>
</gene>
<protein>
    <recommendedName>
        <fullName evidence="5">2-isopropylmalate synthase LeuA allosteric (dimerisation) domain-containing protein</fullName>
    </recommendedName>
</protein>
<evidence type="ECO:0000313" key="3">
    <source>
        <dbReference type="EMBL" id="ALE18866.1"/>
    </source>
</evidence>
<dbReference type="GO" id="GO:0016740">
    <property type="term" value="F:transferase activity"/>
    <property type="evidence" value="ECO:0007669"/>
    <property type="project" value="UniProtKB-KW"/>
</dbReference>
<dbReference type="KEGG" id="cbq:AL705_03435"/>
<evidence type="ECO:0000256" key="1">
    <source>
        <dbReference type="ARBA" id="ARBA00022679"/>
    </source>
</evidence>
<dbReference type="EMBL" id="CP012390">
    <property type="protein sequence ID" value="ALE18866.1"/>
    <property type="molecule type" value="Genomic_DNA"/>
</dbReference>
<feature type="compositionally biased region" description="Low complexity" evidence="2">
    <location>
        <begin position="1"/>
        <end position="20"/>
    </location>
</feature>
<dbReference type="RefSeq" id="WP_053961818.1">
    <property type="nucleotide sequence ID" value="NZ_CP009312.1"/>
</dbReference>
<evidence type="ECO:0000256" key="2">
    <source>
        <dbReference type="SAM" id="MobiDB-lite"/>
    </source>
</evidence>
<feature type="region of interest" description="Disordered" evidence="2">
    <location>
        <begin position="1"/>
        <end position="39"/>
    </location>
</feature>
<dbReference type="SUPFAM" id="SSF110921">
    <property type="entry name" value="2-isopropylmalate synthase LeuA, allosteric (dimerisation) domain"/>
    <property type="match status" value="1"/>
</dbReference>
<dbReference type="GeneID" id="84894647"/>
<organism evidence="3 4">
    <name type="scientific">Lawsonella clevelandensis</name>
    <dbReference type="NCBI Taxonomy" id="1528099"/>
    <lineage>
        <taxon>Bacteria</taxon>
        <taxon>Bacillati</taxon>
        <taxon>Actinomycetota</taxon>
        <taxon>Actinomycetes</taxon>
        <taxon>Mycobacteriales</taxon>
        <taxon>Lawsonellaceae</taxon>
        <taxon>Lawsonella</taxon>
    </lineage>
</organism>